<organism evidence="2 3">
    <name type="scientific">Dissostichus mawsoni</name>
    <name type="common">Antarctic cod</name>
    <dbReference type="NCBI Taxonomy" id="36200"/>
    <lineage>
        <taxon>Eukaryota</taxon>
        <taxon>Metazoa</taxon>
        <taxon>Chordata</taxon>
        <taxon>Craniata</taxon>
        <taxon>Vertebrata</taxon>
        <taxon>Euteleostomi</taxon>
        <taxon>Actinopterygii</taxon>
        <taxon>Neopterygii</taxon>
        <taxon>Teleostei</taxon>
        <taxon>Neoteleostei</taxon>
        <taxon>Acanthomorphata</taxon>
        <taxon>Eupercaria</taxon>
        <taxon>Perciformes</taxon>
        <taxon>Notothenioidei</taxon>
        <taxon>Nototheniidae</taxon>
        <taxon>Dissostichus</taxon>
    </lineage>
</organism>
<name>A0A7J5YGS1_DISMA</name>
<proteinExistence type="predicted"/>
<accession>A0A7J5YGS1</accession>
<comment type="caution">
    <text evidence="2">The sequence shown here is derived from an EMBL/GenBank/DDBJ whole genome shotgun (WGS) entry which is preliminary data.</text>
</comment>
<dbReference type="EMBL" id="JAAKFY010000012">
    <property type="protein sequence ID" value="KAF3848333.1"/>
    <property type="molecule type" value="Genomic_DNA"/>
</dbReference>
<feature type="region of interest" description="Disordered" evidence="1">
    <location>
        <begin position="120"/>
        <end position="147"/>
    </location>
</feature>
<evidence type="ECO:0000313" key="3">
    <source>
        <dbReference type="Proteomes" id="UP000518266"/>
    </source>
</evidence>
<gene>
    <name evidence="2" type="ORF">F7725_014830</name>
</gene>
<reference evidence="2 3" key="1">
    <citation type="submission" date="2020-03" db="EMBL/GenBank/DDBJ databases">
        <title>Dissostichus mawsoni Genome sequencing and assembly.</title>
        <authorList>
            <person name="Park H."/>
        </authorList>
    </citation>
    <scope>NUCLEOTIDE SEQUENCE [LARGE SCALE GENOMIC DNA]</scope>
    <source>
        <strain evidence="2">DM0001</strain>
        <tissue evidence="2">Muscle</tissue>
    </source>
</reference>
<evidence type="ECO:0000313" key="2">
    <source>
        <dbReference type="EMBL" id="KAF3848333.1"/>
    </source>
</evidence>
<keyword evidence="3" id="KW-1185">Reference proteome</keyword>
<dbReference type="Proteomes" id="UP000518266">
    <property type="component" value="Unassembled WGS sequence"/>
</dbReference>
<sequence>MFMMGCDGHHDDTQVWSLTWSLSSLVSPGLCLTWSLSHLVSPGLCLTWSHLVSVSPGLCLTWSLSHLVLVVLVVLPPQKSSLGLRQAELLLIGRLVHLPHLRQQEGGYLGNRKWCHKQQEVMSETDRRASDSRSTRHPGVRPSGGPGEPPHRLLHLLLFGQEVLVATAMAGEQVRRHHHGTFQRDILFWS</sequence>
<protein>
    <submittedName>
        <fullName evidence="2">Uncharacterized protein</fullName>
    </submittedName>
</protein>
<feature type="compositionally biased region" description="Basic and acidic residues" evidence="1">
    <location>
        <begin position="124"/>
        <end position="134"/>
    </location>
</feature>
<dbReference type="PROSITE" id="PS50231">
    <property type="entry name" value="RICIN_B_LECTIN"/>
    <property type="match status" value="1"/>
</dbReference>
<dbReference type="AlphaFoldDB" id="A0A7J5YGS1"/>
<evidence type="ECO:0000256" key="1">
    <source>
        <dbReference type="SAM" id="MobiDB-lite"/>
    </source>
</evidence>